<reference evidence="2 3" key="1">
    <citation type="submission" date="2017-10" db="EMBL/GenBank/DDBJ databases">
        <title>Draft genome of two endophytic bacteria isolated from 'guarana' Paullinia cupana (Mart.) Ducke.</title>
        <authorList>
            <person name="Siqueira K.A."/>
            <person name="Liotti R.G."/>
            <person name="Mendes T.A."/>
            <person name="Soares M.A."/>
        </authorList>
    </citation>
    <scope>NUCLEOTIDE SEQUENCE [LARGE SCALE GENOMIC DNA]</scope>
    <source>
        <strain evidence="2 3">342</strain>
    </source>
</reference>
<dbReference type="InterPro" id="IPR052906">
    <property type="entry name" value="Type_IV_Methyl-Rstrct_Enzyme"/>
</dbReference>
<comment type="caution">
    <text evidence="2">The sequence shown here is derived from an EMBL/GenBank/DDBJ whole genome shotgun (WGS) entry which is preliminary data.</text>
</comment>
<dbReference type="GO" id="GO:0003677">
    <property type="term" value="F:DNA binding"/>
    <property type="evidence" value="ECO:0007669"/>
    <property type="project" value="InterPro"/>
</dbReference>
<dbReference type="PANTHER" id="PTHR30015:SF6">
    <property type="entry name" value="SLL1429 PROTEIN"/>
    <property type="match status" value="1"/>
</dbReference>
<dbReference type="Gene3D" id="3.40.1350.10">
    <property type="match status" value="1"/>
</dbReference>
<dbReference type="InterPro" id="IPR007560">
    <property type="entry name" value="Restrct_endonuc_IV_Mrr"/>
</dbReference>
<sequence length="283" mass="32383">MMTLIDRESYVKKKMRPITFAGLAILALLVIFHFSFGSIALIALAATAGYGYLKNTIYPEEWQEQHDKHIQESRDLDEEQFRSLTAQHLPVLARKKRMLVTYDDYGNVIYDRWAKEKEYYIDKLDYVAYSTPFYKGLYPREQRRLLDDIVDEYMASHDEESVYSEEMSPIEYEHHCADLLWQQGWDTRVTQGSGDQGVDVLAVKYGIQLALQCKKYASPVGNKAVQEIIAGKGFYGADVGLVVSNNTYTLSARQLALSHSIILLHHEDLANIDELLGIQESPV</sequence>
<dbReference type="OrthoDB" id="9797274at2"/>
<dbReference type="EMBL" id="PDET01000011">
    <property type="protein sequence ID" value="PRD14389.1"/>
    <property type="molecule type" value="Genomic_DNA"/>
</dbReference>
<accession>A0A2S9I9C3</accession>
<dbReference type="Pfam" id="PF04471">
    <property type="entry name" value="Mrr_cat"/>
    <property type="match status" value="1"/>
</dbReference>
<dbReference type="GO" id="GO:0015666">
    <property type="term" value="F:restriction endodeoxyribonuclease activity"/>
    <property type="evidence" value="ECO:0007669"/>
    <property type="project" value="TreeGrafter"/>
</dbReference>
<evidence type="ECO:0000313" key="3">
    <source>
        <dbReference type="Proteomes" id="UP000239181"/>
    </source>
</evidence>
<dbReference type="Proteomes" id="UP000239181">
    <property type="component" value="Unassembled WGS sequence"/>
</dbReference>
<name>A0A2S9I9C3_9GAMM</name>
<evidence type="ECO:0000313" key="2">
    <source>
        <dbReference type="EMBL" id="PRD14389.1"/>
    </source>
</evidence>
<dbReference type="GO" id="GO:0009307">
    <property type="term" value="P:DNA restriction-modification system"/>
    <property type="evidence" value="ECO:0007669"/>
    <property type="project" value="InterPro"/>
</dbReference>
<organism evidence="2 3">
    <name type="scientific">Pantoea coffeiphila</name>
    <dbReference type="NCBI Taxonomy" id="1465635"/>
    <lineage>
        <taxon>Bacteria</taxon>
        <taxon>Pseudomonadati</taxon>
        <taxon>Pseudomonadota</taxon>
        <taxon>Gammaproteobacteria</taxon>
        <taxon>Enterobacterales</taxon>
        <taxon>Erwiniaceae</taxon>
        <taxon>Pantoea</taxon>
    </lineage>
</organism>
<dbReference type="InterPro" id="IPR011856">
    <property type="entry name" value="tRNA_endonuc-like_dom_sf"/>
</dbReference>
<dbReference type="RefSeq" id="WP_105593754.1">
    <property type="nucleotide sequence ID" value="NZ_PDET01000011.1"/>
</dbReference>
<proteinExistence type="predicted"/>
<dbReference type="SUPFAM" id="SSF52980">
    <property type="entry name" value="Restriction endonuclease-like"/>
    <property type="match status" value="1"/>
</dbReference>
<gene>
    <name evidence="2" type="ORF">CQW29_16130</name>
</gene>
<dbReference type="InterPro" id="IPR011335">
    <property type="entry name" value="Restrct_endonuc-II-like"/>
</dbReference>
<keyword evidence="3" id="KW-1185">Reference proteome</keyword>
<dbReference type="PANTHER" id="PTHR30015">
    <property type="entry name" value="MRR RESTRICTION SYSTEM PROTEIN"/>
    <property type="match status" value="1"/>
</dbReference>
<feature type="domain" description="Restriction endonuclease type IV Mrr" evidence="1">
    <location>
        <begin position="165"/>
        <end position="271"/>
    </location>
</feature>
<protein>
    <recommendedName>
        <fullName evidence="1">Restriction endonuclease type IV Mrr domain-containing protein</fullName>
    </recommendedName>
</protein>
<dbReference type="AlphaFoldDB" id="A0A2S9I9C3"/>
<evidence type="ECO:0000259" key="1">
    <source>
        <dbReference type="Pfam" id="PF04471"/>
    </source>
</evidence>